<dbReference type="SUPFAM" id="SSF50939">
    <property type="entry name" value="Sialidases"/>
    <property type="match status" value="1"/>
</dbReference>
<dbReference type="InterPro" id="IPR011749">
    <property type="entry name" value="CHP02243"/>
</dbReference>
<organism evidence="1 2">
    <name type="scientific">Corallococcus aberystwythensis</name>
    <dbReference type="NCBI Taxonomy" id="2316722"/>
    <lineage>
        <taxon>Bacteria</taxon>
        <taxon>Pseudomonadati</taxon>
        <taxon>Myxococcota</taxon>
        <taxon>Myxococcia</taxon>
        <taxon>Myxococcales</taxon>
        <taxon>Cystobacterineae</taxon>
        <taxon>Myxococcaceae</taxon>
        <taxon>Corallococcus</taxon>
    </lineage>
</organism>
<comment type="caution">
    <text evidence="1">The sequence shown here is derived from an EMBL/GenBank/DDBJ whole genome shotgun (WGS) entry which is preliminary data.</text>
</comment>
<evidence type="ECO:0000313" key="2">
    <source>
        <dbReference type="Proteomes" id="UP000267003"/>
    </source>
</evidence>
<dbReference type="Gene3D" id="2.130.10.10">
    <property type="entry name" value="YVTN repeat-like/Quinoprotein amine dehydrogenase"/>
    <property type="match status" value="2"/>
</dbReference>
<dbReference type="AlphaFoldDB" id="A0A3A8PHX9"/>
<dbReference type="NCBIfam" id="TIGR02243">
    <property type="entry name" value="putative baseplate assembly protein"/>
    <property type="match status" value="1"/>
</dbReference>
<accession>A0A3A8PHX9</accession>
<proteinExistence type="predicted"/>
<dbReference type="InterPro" id="IPR036278">
    <property type="entry name" value="Sialidase_sf"/>
</dbReference>
<name>A0A3A8PHX9_9BACT</name>
<dbReference type="Proteomes" id="UP000267003">
    <property type="component" value="Unassembled WGS sequence"/>
</dbReference>
<dbReference type="EMBL" id="RAWK01000305">
    <property type="protein sequence ID" value="RKH55948.1"/>
    <property type="molecule type" value="Genomic_DNA"/>
</dbReference>
<evidence type="ECO:0000313" key="1">
    <source>
        <dbReference type="EMBL" id="RKH55948.1"/>
    </source>
</evidence>
<reference evidence="2" key="1">
    <citation type="submission" date="2018-09" db="EMBL/GenBank/DDBJ databases">
        <authorList>
            <person name="Livingstone P.G."/>
            <person name="Whitworth D.E."/>
        </authorList>
    </citation>
    <scope>NUCLEOTIDE SEQUENCE [LARGE SCALE GENOMIC DNA]</scope>
    <source>
        <strain evidence="2">AB050A</strain>
    </source>
</reference>
<protein>
    <submittedName>
        <fullName evidence="1">Putative baseplate assembly protein</fullName>
    </submittedName>
</protein>
<keyword evidence="2" id="KW-1185">Reference proteome</keyword>
<sequence length="1269" mass="136678">MRAGRTQATVLARMLQRLATWHPAAVDSPQGTGLHGVDPSTLPLPRQRVPAPLRGLVPLSVRQGPPSSSDLTYGLLDAWATVADVLSFYQERITQEGYLRTATEDFSVQELVRTVGVTPRPAMSAQVKLCFTVSDKPGAPDSLLLPKGLAVQSMPAPGGVPQVFETSADLLARPEWSAMPLWHPTRDVLASPVASLRADAPGLLLRDGSHGIHRGATVLVRATTSDGKEWLALPGVTRTGSANQRGCIVWDAPLAPTLGGALLSEPQAWTCRPPEALLGHDAPAWDTLSLEKKLQYGATPVGGTQRLELAQGAWQPLGAPPGKVLCLLMDGRGLFAGVEDQGLLRSQDRGATWTPVKALTRMNVLCLGRDTQDRLVAGTRRHGVLRSTDGDSWETLRGKTIQETSQLPMSKPVTQDLRLPSTPVRSVAGFLTGKHTTTAAFLLAGTDEGLFCWEEQTGTWRPTNEGLPLAGKSEPTSTPVSVLSIVEDEKNQRFVLGTSKGVFSSPRIGTPWKVWDPATAGQPVKTLLLDAKGRLFVALEDGGLYRAVDGKRLTDVPVPPKTPSGVARVSALLPLASGPGGPPGLLAALTEGLFVTRDGGTTWTALPALPALPAPAPLEVWAVAEPEPGTVLAFTPVVGVTETQWPGWTLEPGRLELARLVPRIAEGQQLVLEQQASDGTGVPLALVTVTLVETEQVKAFGDRRLITRLQVKPAVSGLDRASTRVRSCLAPLPLLEQQIRTPALLLPNTDPSSLLAQDDFFFALVRGQESNDLIPRKSVRVAGSVADPTGRTVVVVGQRMRAWVAAPALELLSEDELTQQLLRLGQVLEVMEWPTSAPDTSPTWRLRTEHGFVGKLQASEDQLLLLPAAKDAEQVALPRKVVGTTRQPGSTQLKFETELEEMLDPDTVAVRGNVVEATHGATVNEVLGSGDARRAQQQFRLKRSPLVWLNTPDGPELQLELFVNQQRWHPVDDWSGQKPDSRVYQLRVEMDGTVRVFFGDGVRGARLPTGAENVTATYRTGGGQDGNVGAGQIILLRQRLLGLRTVDNPLPATGGTDAQTASELRTQASLQLQTLERIVSLRDFADYVRALPGVARVRSRPLWNGHAPVLSLTVATTEEDTGHQLSPGLEEDIRQKVERFRPAHHVLHVDSFVPQRFHLGATLTVDPDFVTEQVRKAAAQVLTDAFTFEQRELAQPVATSDILRLLSGVRGVLNARVTALRLSVAAPGPVPAVLRAADSRWDAQSRKVLPAEMLLLEKLGPVLDVETGP</sequence>
<gene>
    <name evidence="1" type="ORF">D7W81_35145</name>
</gene>
<dbReference type="InterPro" id="IPR015943">
    <property type="entry name" value="WD40/YVTN_repeat-like_dom_sf"/>
</dbReference>